<dbReference type="RefSeq" id="WP_138288611.1">
    <property type="nucleotide sequence ID" value="NZ_CP058350.1"/>
</dbReference>
<keyword evidence="4" id="KW-1185">Reference proteome</keyword>
<keyword evidence="1" id="KW-1133">Transmembrane helix</keyword>
<dbReference type="InterPro" id="IPR012495">
    <property type="entry name" value="TadE-like_dom"/>
</dbReference>
<gene>
    <name evidence="3" type="ORF">FE840_002590</name>
</gene>
<evidence type="ECO:0000313" key="3">
    <source>
        <dbReference type="EMBL" id="QLF68527.1"/>
    </source>
</evidence>
<proteinExistence type="predicted"/>
<evidence type="ECO:0000259" key="2">
    <source>
        <dbReference type="Pfam" id="PF07811"/>
    </source>
</evidence>
<evidence type="ECO:0000256" key="1">
    <source>
        <dbReference type="SAM" id="Phobius"/>
    </source>
</evidence>
<dbReference type="Pfam" id="PF07811">
    <property type="entry name" value="TadE"/>
    <property type="match status" value="1"/>
</dbReference>
<dbReference type="EMBL" id="CP058350">
    <property type="protein sequence ID" value="QLF68527.1"/>
    <property type="molecule type" value="Genomic_DNA"/>
</dbReference>
<protein>
    <submittedName>
        <fullName evidence="3">Pilus assembly protein</fullName>
    </submittedName>
</protein>
<feature type="domain" description="TadE-like" evidence="2">
    <location>
        <begin position="10"/>
        <end position="52"/>
    </location>
</feature>
<feature type="transmembrane region" description="Helical" evidence="1">
    <location>
        <begin position="12"/>
        <end position="38"/>
    </location>
</feature>
<name>A0ABX6QJR4_9HYPH</name>
<reference evidence="3 4" key="1">
    <citation type="submission" date="2020-06" db="EMBL/GenBank/DDBJ databases">
        <title>Genome sequence of Rhizobium sp strain ADMK78.</title>
        <authorList>
            <person name="Rahi P."/>
        </authorList>
    </citation>
    <scope>NUCLEOTIDE SEQUENCE [LARGE SCALE GENOMIC DNA]</scope>
    <source>
        <strain evidence="3 4">ADMK78</strain>
    </source>
</reference>
<dbReference type="Proteomes" id="UP000308530">
    <property type="component" value="Chromosome"/>
</dbReference>
<accession>A0ABX6QJR4</accession>
<keyword evidence="1" id="KW-0472">Membrane</keyword>
<evidence type="ECO:0000313" key="4">
    <source>
        <dbReference type="Proteomes" id="UP000308530"/>
    </source>
</evidence>
<keyword evidence="1" id="KW-0812">Transmembrane</keyword>
<organism evidence="3 4">
    <name type="scientific">Peteryoungia desertarenae</name>
    <dbReference type="NCBI Taxonomy" id="1813451"/>
    <lineage>
        <taxon>Bacteria</taxon>
        <taxon>Pseudomonadati</taxon>
        <taxon>Pseudomonadota</taxon>
        <taxon>Alphaproteobacteria</taxon>
        <taxon>Hyphomicrobiales</taxon>
        <taxon>Rhizobiaceae</taxon>
        <taxon>Peteryoungia</taxon>
    </lineage>
</organism>
<sequence>MNKFYKSKDGATAIEFTILFPLFAAVLFALFELGALFLRFNQLDQAVDKVSRVMRVNTSVRYTEPTIRRLICSELQISQKCEDRLSVELVRFSSFAQSGPKNTCAATGQAIRTPGSFSRGAKSEVMIMRVCMSFDIITPMIGVALKLGADQSGRYVAVSSTLFANEP</sequence>